<name>A0ABU8LM44_9MICO</name>
<dbReference type="NCBIfam" id="TIGR03543">
    <property type="entry name" value="divI1A_rptt_fam"/>
    <property type="match status" value="1"/>
</dbReference>
<dbReference type="RefSeq" id="WP_337319936.1">
    <property type="nucleotide sequence ID" value="NZ_JBBDGN010000008.1"/>
</dbReference>
<gene>
    <name evidence="1" type="ORF">WDU93_09555</name>
</gene>
<dbReference type="InterPro" id="IPR019933">
    <property type="entry name" value="DivIVA_domain"/>
</dbReference>
<evidence type="ECO:0000313" key="2">
    <source>
        <dbReference type="Proteomes" id="UP001366085"/>
    </source>
</evidence>
<protein>
    <submittedName>
        <fullName evidence="1">DivIVA domain-containing protein</fullName>
    </submittedName>
</protein>
<dbReference type="InterPro" id="IPR019932">
    <property type="entry name" value="CHP03543"/>
</dbReference>
<dbReference type="EMBL" id="JBBDGN010000008">
    <property type="protein sequence ID" value="MEJ1091939.1"/>
    <property type="molecule type" value="Genomic_DNA"/>
</dbReference>
<keyword evidence="2" id="KW-1185">Reference proteome</keyword>
<sequence length="186" mass="20834">MTDDDSARASFPVVTGKAKGYHRAAVDTFLDAARRAFESDDDALTADDVRLASFPMVRDGYAVEDVDAALARVEDAFAARARARAVRREGVENWVAKARADAQVILDHLGRDRRHRFARTGFLTFGYRKDEVDHVTDRIAGFLRDGDELTVEQVRKAAFRMQRGGYREEQVDALLDATVEVMLAVR</sequence>
<dbReference type="Gene3D" id="6.10.250.660">
    <property type="match status" value="2"/>
</dbReference>
<proteinExistence type="predicted"/>
<organism evidence="1 2">
    <name type="scientific">Microbacterium istanbulense</name>
    <dbReference type="NCBI Taxonomy" id="3122049"/>
    <lineage>
        <taxon>Bacteria</taxon>
        <taxon>Bacillati</taxon>
        <taxon>Actinomycetota</taxon>
        <taxon>Actinomycetes</taxon>
        <taxon>Micrococcales</taxon>
        <taxon>Microbacteriaceae</taxon>
        <taxon>Microbacterium</taxon>
    </lineage>
</organism>
<reference evidence="1 2" key="1">
    <citation type="submission" date="2024-02" db="EMBL/GenBank/DDBJ databases">
        <authorList>
            <person name="Saticioglu I.B."/>
        </authorList>
    </citation>
    <scope>NUCLEOTIDE SEQUENCE [LARGE SCALE GENOMIC DNA]</scope>
    <source>
        <strain evidence="1 2">Mu-43</strain>
    </source>
</reference>
<evidence type="ECO:0000313" key="1">
    <source>
        <dbReference type="EMBL" id="MEJ1091939.1"/>
    </source>
</evidence>
<comment type="caution">
    <text evidence="1">The sequence shown here is derived from an EMBL/GenBank/DDBJ whole genome shotgun (WGS) entry which is preliminary data.</text>
</comment>
<dbReference type="NCBIfam" id="TIGR03544">
    <property type="entry name" value="DivI1A_domain"/>
    <property type="match status" value="2"/>
</dbReference>
<dbReference type="Proteomes" id="UP001366085">
    <property type="component" value="Unassembled WGS sequence"/>
</dbReference>
<accession>A0ABU8LM44</accession>